<evidence type="ECO:0000259" key="7">
    <source>
        <dbReference type="PROSITE" id="PS51387"/>
    </source>
</evidence>
<keyword evidence="9" id="KW-1185">Reference proteome</keyword>
<dbReference type="InterPro" id="IPR016169">
    <property type="entry name" value="FAD-bd_PCMH_sub2"/>
</dbReference>
<keyword evidence="5" id="KW-0560">Oxidoreductase</keyword>
<dbReference type="Gene3D" id="3.40.462.20">
    <property type="match status" value="1"/>
</dbReference>
<evidence type="ECO:0000256" key="5">
    <source>
        <dbReference type="ARBA" id="ARBA00023002"/>
    </source>
</evidence>
<evidence type="ECO:0000256" key="2">
    <source>
        <dbReference type="ARBA" id="ARBA00005466"/>
    </source>
</evidence>
<keyword evidence="4" id="KW-0274">FAD</keyword>
<comment type="similarity">
    <text evidence="2">Belongs to the oxygen-dependent FAD-linked oxidoreductase family.</text>
</comment>
<dbReference type="Pfam" id="PF01565">
    <property type="entry name" value="FAD_binding_4"/>
    <property type="match status" value="1"/>
</dbReference>
<comment type="cofactor">
    <cofactor evidence="1">
        <name>FAD</name>
        <dbReference type="ChEBI" id="CHEBI:57692"/>
    </cofactor>
</comment>
<keyword evidence="3" id="KW-0285">Flavoprotein</keyword>
<dbReference type="GO" id="GO:0071949">
    <property type="term" value="F:FAD binding"/>
    <property type="evidence" value="ECO:0007669"/>
    <property type="project" value="InterPro"/>
</dbReference>
<comment type="caution">
    <text evidence="8">The sequence shown here is derived from an EMBL/GenBank/DDBJ whole genome shotgun (WGS) entry which is preliminary data.</text>
</comment>
<evidence type="ECO:0000313" key="9">
    <source>
        <dbReference type="Proteomes" id="UP000566819"/>
    </source>
</evidence>
<dbReference type="AlphaFoldDB" id="A0A8H4RHV3"/>
<feature type="compositionally biased region" description="Basic residues" evidence="6">
    <location>
        <begin position="582"/>
        <end position="596"/>
    </location>
</feature>
<dbReference type="PROSITE" id="PS51387">
    <property type="entry name" value="FAD_PCMH"/>
    <property type="match status" value="1"/>
</dbReference>
<sequence length="681" mass="74402">MGSINTSPIEGLKASLSDSAVIVTRDSDKYKESIKRWSAASEKLASIVVFPSCKEDVAKIVKYATANNIKMVVAGGKHSTSGASSIDGGLCLDLSNMRKVVVDPEEKTVTAQGGCLWSDVDSEAAKYDLACVGGTVNHTGVGGLTLGGGYGYLSSKHGLVIDNLLEVEFVLANGNIVTASEAHNEDLFWCARGAGQNFGVATSFTYKAHNQKNSVFAGSLVFAKEHLIKVIEAANYLQEAGDGTSNVLVAFGAPPPAHESVVLVMLFYNGSEEDATAFFEPVLRIGPLVNQASVVPYPIVNTMLNDAMRHGFRRTMRGSGALAPFSTTLAEELFKDFQDFIKKVPDAIWTMIVLEYFTYKKIISIPQTATSFTNRGATVGVLILPGWTDKQYDMECREWTRGIYAKTRVKLMQSILESTDEVTKYGVGEYVNHDVLISPKAGTGARQKSIPDSNEQRHPPEYPGTETGVPPNARILKWRTTYLNYNGVGNPQNNNMNRPCAPSSNPNNSSEPLYSRDPPHQRTEYMPYVPPPPPLSPRFAPPPPNQFQDFGNWRPRSAHGGRRKSGYESSSDSSDDYYSDRRRPRRLSTITRRRSSSYHGPRSSANDDLAVVHRRRGSNDGMIDRARDKAHRYHLKDDKHNVFTTSTAGLTGGAVGALLGGWAAQKAQVAYGRDRKGDGGE</sequence>
<evidence type="ECO:0000256" key="1">
    <source>
        <dbReference type="ARBA" id="ARBA00001974"/>
    </source>
</evidence>
<dbReference type="OrthoDB" id="415825at2759"/>
<dbReference type="Gene3D" id="3.30.43.10">
    <property type="entry name" value="Uridine Diphospho-n-acetylenolpyruvylglucosamine Reductase, domain 2"/>
    <property type="match status" value="1"/>
</dbReference>
<dbReference type="SUPFAM" id="SSF56176">
    <property type="entry name" value="FAD-binding/transporter-associated domain-like"/>
    <property type="match status" value="1"/>
</dbReference>
<feature type="compositionally biased region" description="Low complexity" evidence="6">
    <location>
        <begin position="486"/>
        <end position="512"/>
    </location>
</feature>
<accession>A0A8H4RHV3</accession>
<dbReference type="PANTHER" id="PTHR42973">
    <property type="entry name" value="BINDING OXIDOREDUCTASE, PUTATIVE (AFU_ORTHOLOGUE AFUA_1G17690)-RELATED"/>
    <property type="match status" value="1"/>
</dbReference>
<evidence type="ECO:0000256" key="6">
    <source>
        <dbReference type="SAM" id="MobiDB-lite"/>
    </source>
</evidence>
<dbReference type="InterPro" id="IPR016167">
    <property type="entry name" value="FAD-bd_PCMH_sub1"/>
</dbReference>
<protein>
    <recommendedName>
        <fullName evidence="7">FAD-binding PCMH-type domain-containing protein</fullName>
    </recommendedName>
</protein>
<dbReference type="GO" id="GO:0016491">
    <property type="term" value="F:oxidoreductase activity"/>
    <property type="evidence" value="ECO:0007669"/>
    <property type="project" value="UniProtKB-KW"/>
</dbReference>
<evidence type="ECO:0000313" key="8">
    <source>
        <dbReference type="EMBL" id="KAF4630347.1"/>
    </source>
</evidence>
<organism evidence="8 9">
    <name type="scientific">Cudoniella acicularis</name>
    <dbReference type="NCBI Taxonomy" id="354080"/>
    <lineage>
        <taxon>Eukaryota</taxon>
        <taxon>Fungi</taxon>
        <taxon>Dikarya</taxon>
        <taxon>Ascomycota</taxon>
        <taxon>Pezizomycotina</taxon>
        <taxon>Leotiomycetes</taxon>
        <taxon>Helotiales</taxon>
        <taxon>Tricladiaceae</taxon>
        <taxon>Cudoniella</taxon>
    </lineage>
</organism>
<feature type="region of interest" description="Disordered" evidence="6">
    <location>
        <begin position="486"/>
        <end position="607"/>
    </location>
</feature>
<evidence type="ECO:0000256" key="3">
    <source>
        <dbReference type="ARBA" id="ARBA00022630"/>
    </source>
</evidence>
<proteinExistence type="inferred from homology"/>
<feature type="domain" description="FAD-binding PCMH-type" evidence="7">
    <location>
        <begin position="41"/>
        <end position="211"/>
    </location>
</feature>
<dbReference type="InterPro" id="IPR050416">
    <property type="entry name" value="FAD-linked_Oxidoreductase"/>
</dbReference>
<dbReference type="InterPro" id="IPR006094">
    <property type="entry name" value="Oxid_FAD_bind_N"/>
</dbReference>
<feature type="compositionally biased region" description="Pro residues" evidence="6">
    <location>
        <begin position="528"/>
        <end position="545"/>
    </location>
</feature>
<dbReference type="PANTHER" id="PTHR42973:SF39">
    <property type="entry name" value="FAD-BINDING PCMH-TYPE DOMAIN-CONTAINING PROTEIN"/>
    <property type="match status" value="1"/>
</dbReference>
<dbReference type="Gene3D" id="3.30.465.10">
    <property type="match status" value="1"/>
</dbReference>
<reference evidence="8 9" key="1">
    <citation type="submission" date="2020-03" db="EMBL/GenBank/DDBJ databases">
        <title>Draft Genome Sequence of Cudoniella acicularis.</title>
        <authorList>
            <person name="Buettner E."/>
            <person name="Kellner H."/>
        </authorList>
    </citation>
    <scope>NUCLEOTIDE SEQUENCE [LARGE SCALE GENOMIC DNA]</scope>
    <source>
        <strain evidence="8 9">DSM 108380</strain>
    </source>
</reference>
<gene>
    <name evidence="8" type="ORF">G7Y89_g7794</name>
</gene>
<evidence type="ECO:0000256" key="4">
    <source>
        <dbReference type="ARBA" id="ARBA00022827"/>
    </source>
</evidence>
<dbReference type="Proteomes" id="UP000566819">
    <property type="component" value="Unassembled WGS sequence"/>
</dbReference>
<dbReference type="EMBL" id="JAAMPI010000559">
    <property type="protein sequence ID" value="KAF4630347.1"/>
    <property type="molecule type" value="Genomic_DNA"/>
</dbReference>
<feature type="region of interest" description="Disordered" evidence="6">
    <location>
        <begin position="441"/>
        <end position="473"/>
    </location>
</feature>
<dbReference type="InterPro" id="IPR016166">
    <property type="entry name" value="FAD-bd_PCMH"/>
</dbReference>
<name>A0A8H4RHV3_9HELO</name>
<dbReference type="InterPro" id="IPR036318">
    <property type="entry name" value="FAD-bd_PCMH-like_sf"/>
</dbReference>